<evidence type="ECO:0000256" key="4">
    <source>
        <dbReference type="ARBA" id="ARBA00023136"/>
    </source>
</evidence>
<reference evidence="6 7" key="1">
    <citation type="submission" date="2016-10" db="EMBL/GenBank/DDBJ databases">
        <authorList>
            <person name="Varghese N."/>
            <person name="Submissions S."/>
        </authorList>
    </citation>
    <scope>NUCLEOTIDE SEQUENCE [LARGE SCALE GENOMIC DNA]</scope>
    <source>
        <strain evidence="6 7">DSM 11855</strain>
    </source>
</reference>
<dbReference type="SUPFAM" id="SSF51306">
    <property type="entry name" value="LexA/Signal peptidase"/>
    <property type="match status" value="1"/>
</dbReference>
<evidence type="ECO:0000256" key="3">
    <source>
        <dbReference type="ARBA" id="ARBA00022989"/>
    </source>
</evidence>
<feature type="transmembrane region" description="Helical" evidence="5">
    <location>
        <begin position="7"/>
        <end position="31"/>
    </location>
</feature>
<feature type="transmembrane region" description="Helical" evidence="5">
    <location>
        <begin position="131"/>
        <end position="149"/>
    </location>
</feature>
<dbReference type="GO" id="GO:0016020">
    <property type="term" value="C:membrane"/>
    <property type="evidence" value="ECO:0007669"/>
    <property type="project" value="UniProtKB-SubCell"/>
</dbReference>
<evidence type="ECO:0000313" key="7">
    <source>
        <dbReference type="Proteomes" id="UP000323733"/>
    </source>
</evidence>
<keyword evidence="3 5" id="KW-1133">Transmembrane helix</keyword>
<dbReference type="AlphaFoldDB" id="A0A1I7B7P2"/>
<comment type="subcellular location">
    <subcellularLocation>
        <location evidence="1">Membrane</location>
    </subcellularLocation>
</comment>
<dbReference type="InterPro" id="IPR019533">
    <property type="entry name" value="Peptidase_S26"/>
</dbReference>
<dbReference type="Proteomes" id="UP000323733">
    <property type="component" value="Unassembled WGS sequence"/>
</dbReference>
<dbReference type="EMBL" id="FPAO01000013">
    <property type="protein sequence ID" value="SFT83223.1"/>
    <property type="molecule type" value="Genomic_DNA"/>
</dbReference>
<keyword evidence="7" id="KW-1185">Reference proteome</keyword>
<keyword evidence="4 5" id="KW-0472">Membrane</keyword>
<protein>
    <submittedName>
        <fullName evidence="6">Signal peptidase, endoplasmic reticulum-type</fullName>
    </submittedName>
</protein>
<proteinExistence type="predicted"/>
<dbReference type="GO" id="GO:0004252">
    <property type="term" value="F:serine-type endopeptidase activity"/>
    <property type="evidence" value="ECO:0007669"/>
    <property type="project" value="InterPro"/>
</dbReference>
<accession>A0A1I7B7P2</accession>
<dbReference type="GeneID" id="53688516"/>
<evidence type="ECO:0000256" key="1">
    <source>
        <dbReference type="ARBA" id="ARBA00004370"/>
    </source>
</evidence>
<name>A0A1I7B7P2_METTE</name>
<evidence type="ECO:0000313" key="6">
    <source>
        <dbReference type="EMBL" id="SFT83223.1"/>
    </source>
</evidence>
<gene>
    <name evidence="6" type="ORF">SAMN02910340_02621</name>
</gene>
<dbReference type="RefSeq" id="WP_054299475.1">
    <property type="nucleotide sequence ID" value="NZ_FPAO01000013.1"/>
</dbReference>
<dbReference type="InterPro" id="IPR001733">
    <property type="entry name" value="Peptidase_S26B"/>
</dbReference>
<organism evidence="6 7">
    <name type="scientific">Methanosarcina thermophila</name>
    <dbReference type="NCBI Taxonomy" id="2210"/>
    <lineage>
        <taxon>Archaea</taxon>
        <taxon>Methanobacteriati</taxon>
        <taxon>Methanobacteriota</taxon>
        <taxon>Stenosarchaea group</taxon>
        <taxon>Methanomicrobia</taxon>
        <taxon>Methanosarcinales</taxon>
        <taxon>Methanosarcinaceae</taxon>
        <taxon>Methanosarcina</taxon>
    </lineage>
</organism>
<dbReference type="NCBIfam" id="TIGR02228">
    <property type="entry name" value="sigpep_I_arch"/>
    <property type="match status" value="1"/>
</dbReference>
<keyword evidence="2 5" id="KW-0812">Transmembrane</keyword>
<dbReference type="InterPro" id="IPR036286">
    <property type="entry name" value="LexA/Signal_pep-like_sf"/>
</dbReference>
<evidence type="ECO:0000256" key="5">
    <source>
        <dbReference type="SAM" id="Phobius"/>
    </source>
</evidence>
<sequence length="156" mass="16888">MKTIDTLVKVFILLILLPIFITSIPTGPLHIMTVSGNSMEPVITANDIVVIIPAITQPAVGDIITYRPHFQSDEGASITHRVVGVVEEGYITKGDANELPDGIVAPGDVIGIMVFKIPFIGALVHFARTPVGFLTVVLFPSIILIIIEIREIIRLL</sequence>
<evidence type="ECO:0000256" key="2">
    <source>
        <dbReference type="ARBA" id="ARBA00022692"/>
    </source>
</evidence>
<dbReference type="CDD" id="cd06530">
    <property type="entry name" value="S26_SPase_I"/>
    <property type="match status" value="1"/>
</dbReference>
<dbReference type="GO" id="GO:0006465">
    <property type="term" value="P:signal peptide processing"/>
    <property type="evidence" value="ECO:0007669"/>
    <property type="project" value="InterPro"/>
</dbReference>